<accession>A0A6J2KLU7</accession>
<evidence type="ECO:0000256" key="2">
    <source>
        <dbReference type="ARBA" id="ARBA00010801"/>
    </source>
</evidence>
<dbReference type="PANTHER" id="PTHR12214:SF0">
    <property type="entry name" value="LD29489P"/>
    <property type="match status" value="1"/>
</dbReference>
<dbReference type="GO" id="GO:0000390">
    <property type="term" value="P:spliceosomal complex disassembly"/>
    <property type="evidence" value="ECO:0007669"/>
    <property type="project" value="InterPro"/>
</dbReference>
<evidence type="ECO:0000256" key="3">
    <source>
        <dbReference type="ARBA" id="ARBA00023242"/>
    </source>
</evidence>
<dbReference type="OrthoDB" id="429427at2759"/>
<feature type="compositionally biased region" description="Basic and acidic residues" evidence="4">
    <location>
        <begin position="434"/>
        <end position="448"/>
    </location>
</feature>
<evidence type="ECO:0000259" key="5">
    <source>
        <dbReference type="Pfam" id="PF07842"/>
    </source>
</evidence>
<dbReference type="Pfam" id="PF07842">
    <property type="entry name" value="GCFC"/>
    <property type="match status" value="1"/>
</dbReference>
<dbReference type="InterPro" id="IPR028211">
    <property type="entry name" value="Ntr2"/>
</dbReference>
<gene>
    <name evidence="7" type="primary">LOC114251750</name>
</gene>
<feature type="compositionally biased region" description="Basic and acidic residues" evidence="4">
    <location>
        <begin position="84"/>
        <end position="103"/>
    </location>
</feature>
<feature type="compositionally biased region" description="Basic and acidic residues" evidence="4">
    <location>
        <begin position="809"/>
        <end position="818"/>
    </location>
</feature>
<feature type="region of interest" description="Disordered" evidence="4">
    <location>
        <begin position="139"/>
        <end position="158"/>
    </location>
</feature>
<dbReference type="GO" id="GO:0003677">
    <property type="term" value="F:DNA binding"/>
    <property type="evidence" value="ECO:0007669"/>
    <property type="project" value="InterPro"/>
</dbReference>
<feature type="region of interest" description="Disordered" evidence="4">
    <location>
        <begin position="62"/>
        <end position="120"/>
    </location>
</feature>
<dbReference type="KEGG" id="bman:114251750"/>
<dbReference type="GeneID" id="114251750"/>
<dbReference type="PANTHER" id="PTHR12214">
    <property type="entry name" value="GC-RICH SEQUENCE DNA-BINDING FACTOR"/>
    <property type="match status" value="1"/>
</dbReference>
<sequence length="826" mass="91218">MSLFRKPRRIQRRVFCADDDEEDGEPEAPPPPVISQEKEVKEKKSVKTTALLSFADEEEEECEVFKVKKSSQSKRISKRRDKEKKRPFDGDNNRYDNNGHEDNNDNGVIPMEVDEQKPKKKKITLEGLILSGREALAADGAGDISDDDEPDEGGKFPQYRPESVRAALAVAAGDIPDAALIHAARKTRQQARELGGDYVPLKPEAGPGSRLVRDDDGSGDDEEEGRIAVRGLELPSDRPQRGTAAATPEEELNSDVEEWEEQQLQKARPVIADITGDNTEVNPFAVPLPLASTKTPLRPLLVDSERAPASAQDLVDALRNRMEELRGERAEAQCRRAAGAGRLAGAVRARDTRAARRAALDTAYRRAQAARGYLTDLIECLDEKMPKLEALEARALAMHKRRCDFLVERRRADVRDQAQDVLAMAARPGSVKPVDSEEKIRRAAEREGRRRARRLKREATAAAAGAHVRHRDGDSSDDELPPHELHHYTQERAAIRAESAQLFSDALSAWRGVRGVCRRLARWRAADPALYCDAYVADSLPRLLAPYVRHEMILWNPLADEDNEDYERMDWYKCLMMYGVRNEKTSSDSSDSDMEHDGHTVVTESSVRDDIDLMLVPTIVGRVVIPKLTELVEQAWDPMCVRACIRLRALVSRAAAVPRARPALARLAAALHAALHSALNADVFLPALPPAVLEGGGGGFWRRCVGAGVRLLRGALALVAPPALLRADALVLQLVERLSFAAGAAAGPQAAWAASVLAGALPRGELRPHALRPLRRLATTTMAALQPDNPLHMKALEQVRAILSEAEETENKIEDAQKQTKHNSRM</sequence>
<feature type="domain" description="GCF C-terminal" evidence="5">
    <location>
        <begin position="515"/>
        <end position="647"/>
    </location>
</feature>
<dbReference type="GO" id="GO:0071008">
    <property type="term" value="C:U2-type post-mRNA release spliceosomal complex"/>
    <property type="evidence" value="ECO:0007669"/>
    <property type="project" value="InterPro"/>
</dbReference>
<dbReference type="InterPro" id="IPR022783">
    <property type="entry name" value="GCFC_dom"/>
</dbReference>
<feature type="compositionally biased region" description="Basic residues" evidence="4">
    <location>
        <begin position="67"/>
        <end position="83"/>
    </location>
</feature>
<dbReference type="RefSeq" id="XP_028041932.1">
    <property type="nucleotide sequence ID" value="XM_028186131.1"/>
</dbReference>
<evidence type="ECO:0000313" key="7">
    <source>
        <dbReference type="RefSeq" id="XP_028041932.1"/>
    </source>
</evidence>
<protein>
    <submittedName>
        <fullName evidence="7">PAX3- and PAX7-binding protein 1</fullName>
    </submittedName>
</protein>
<name>A0A6J2KLU7_BOMMA</name>
<feature type="compositionally biased region" description="Acidic residues" evidence="4">
    <location>
        <begin position="17"/>
        <end position="26"/>
    </location>
</feature>
<comment type="similarity">
    <text evidence="2">Belongs to the GCF family.</text>
</comment>
<dbReference type="Proteomes" id="UP000504629">
    <property type="component" value="Unplaced"/>
</dbReference>
<organism evidence="6 7">
    <name type="scientific">Bombyx mandarina</name>
    <name type="common">Wild silk moth</name>
    <name type="synonym">Wild silkworm</name>
    <dbReference type="NCBI Taxonomy" id="7092"/>
    <lineage>
        <taxon>Eukaryota</taxon>
        <taxon>Metazoa</taxon>
        <taxon>Ecdysozoa</taxon>
        <taxon>Arthropoda</taxon>
        <taxon>Hexapoda</taxon>
        <taxon>Insecta</taxon>
        <taxon>Pterygota</taxon>
        <taxon>Neoptera</taxon>
        <taxon>Endopterygota</taxon>
        <taxon>Lepidoptera</taxon>
        <taxon>Glossata</taxon>
        <taxon>Ditrysia</taxon>
        <taxon>Bombycoidea</taxon>
        <taxon>Bombycidae</taxon>
        <taxon>Bombycinae</taxon>
        <taxon>Bombyx</taxon>
    </lineage>
</organism>
<feature type="compositionally biased region" description="Basic residues" evidence="4">
    <location>
        <begin position="1"/>
        <end position="12"/>
    </location>
</feature>
<keyword evidence="6" id="KW-1185">Reference proteome</keyword>
<feature type="region of interest" description="Disordered" evidence="4">
    <location>
        <begin position="1"/>
        <end position="46"/>
    </location>
</feature>
<reference evidence="7" key="1">
    <citation type="submission" date="2025-08" db="UniProtKB">
        <authorList>
            <consortium name="RefSeq"/>
        </authorList>
    </citation>
    <scope>IDENTIFICATION</scope>
    <source>
        <tissue evidence="7">Silk gland</tissue>
    </source>
</reference>
<comment type="subcellular location">
    <subcellularLocation>
        <location evidence="1">Nucleus</location>
    </subcellularLocation>
</comment>
<dbReference type="AlphaFoldDB" id="A0A6J2KLU7"/>
<dbReference type="InterPro" id="IPR012890">
    <property type="entry name" value="GCFC2-like"/>
</dbReference>
<keyword evidence="3" id="KW-0539">Nucleus</keyword>
<feature type="region of interest" description="Disordered" evidence="4">
    <location>
        <begin position="190"/>
        <end position="254"/>
    </location>
</feature>
<evidence type="ECO:0000256" key="1">
    <source>
        <dbReference type="ARBA" id="ARBA00004123"/>
    </source>
</evidence>
<proteinExistence type="inferred from homology"/>
<feature type="region of interest" description="Disordered" evidence="4">
    <location>
        <begin position="427"/>
        <end position="482"/>
    </location>
</feature>
<evidence type="ECO:0000313" key="6">
    <source>
        <dbReference type="Proteomes" id="UP000504629"/>
    </source>
</evidence>
<feature type="region of interest" description="Disordered" evidence="4">
    <location>
        <begin position="807"/>
        <end position="826"/>
    </location>
</feature>
<dbReference type="Pfam" id="PF15458">
    <property type="entry name" value="NTR2"/>
    <property type="match status" value="1"/>
</dbReference>
<feature type="compositionally biased region" description="Basic and acidic residues" evidence="4">
    <location>
        <begin position="36"/>
        <end position="45"/>
    </location>
</feature>
<evidence type="ECO:0000256" key="4">
    <source>
        <dbReference type="SAM" id="MobiDB-lite"/>
    </source>
</evidence>